<proteinExistence type="predicted"/>
<gene>
    <name evidence="1" type="ORF">V8G54_000371</name>
</gene>
<keyword evidence="2" id="KW-1185">Reference proteome</keyword>
<dbReference type="Proteomes" id="UP001374535">
    <property type="component" value="Chromosome 1"/>
</dbReference>
<evidence type="ECO:0000313" key="1">
    <source>
        <dbReference type="EMBL" id="WVZ21827.1"/>
    </source>
</evidence>
<evidence type="ECO:0000313" key="2">
    <source>
        <dbReference type="Proteomes" id="UP001374535"/>
    </source>
</evidence>
<name>A0AAQ3S8X0_VIGMU</name>
<sequence>MVCCLHLQLHLGKAKSMPVVIYTCKLSFNKSIWNLYSTYFQRLKMIRCKWLPLRASSSHLDMDLLQKFQETLSLCTSFAQHNSSEKHHMTCEHDNFLHGSFHKILLEFQS</sequence>
<dbReference type="AlphaFoldDB" id="A0AAQ3S8X0"/>
<organism evidence="1 2">
    <name type="scientific">Vigna mungo</name>
    <name type="common">Black gram</name>
    <name type="synonym">Phaseolus mungo</name>
    <dbReference type="NCBI Taxonomy" id="3915"/>
    <lineage>
        <taxon>Eukaryota</taxon>
        <taxon>Viridiplantae</taxon>
        <taxon>Streptophyta</taxon>
        <taxon>Embryophyta</taxon>
        <taxon>Tracheophyta</taxon>
        <taxon>Spermatophyta</taxon>
        <taxon>Magnoliopsida</taxon>
        <taxon>eudicotyledons</taxon>
        <taxon>Gunneridae</taxon>
        <taxon>Pentapetalae</taxon>
        <taxon>rosids</taxon>
        <taxon>fabids</taxon>
        <taxon>Fabales</taxon>
        <taxon>Fabaceae</taxon>
        <taxon>Papilionoideae</taxon>
        <taxon>50 kb inversion clade</taxon>
        <taxon>NPAAA clade</taxon>
        <taxon>indigoferoid/millettioid clade</taxon>
        <taxon>Phaseoleae</taxon>
        <taxon>Vigna</taxon>
    </lineage>
</organism>
<dbReference type="EMBL" id="CP144700">
    <property type="protein sequence ID" value="WVZ21827.1"/>
    <property type="molecule type" value="Genomic_DNA"/>
</dbReference>
<accession>A0AAQ3S8X0</accession>
<reference evidence="1 2" key="1">
    <citation type="journal article" date="2023" name="Life. Sci Alliance">
        <title>Evolutionary insights into 3D genome organization and epigenetic landscape of Vigna mungo.</title>
        <authorList>
            <person name="Junaid A."/>
            <person name="Singh B."/>
            <person name="Bhatia S."/>
        </authorList>
    </citation>
    <scope>NUCLEOTIDE SEQUENCE [LARGE SCALE GENOMIC DNA]</scope>
    <source>
        <strain evidence="1">Urdbean</strain>
    </source>
</reference>
<protein>
    <submittedName>
        <fullName evidence="1">Uncharacterized protein</fullName>
    </submittedName>
</protein>